<dbReference type="Proteomes" id="UP000807342">
    <property type="component" value="Unassembled WGS sequence"/>
</dbReference>
<reference evidence="1" key="1">
    <citation type="submission" date="2020-11" db="EMBL/GenBank/DDBJ databases">
        <authorList>
            <consortium name="DOE Joint Genome Institute"/>
            <person name="Ahrendt S."/>
            <person name="Riley R."/>
            <person name="Andreopoulos W."/>
            <person name="Labutti K."/>
            <person name="Pangilinan J."/>
            <person name="Ruiz-Duenas F.J."/>
            <person name="Barrasa J.M."/>
            <person name="Sanchez-Garcia M."/>
            <person name="Camarero S."/>
            <person name="Miyauchi S."/>
            <person name="Serrano A."/>
            <person name="Linde D."/>
            <person name="Babiker R."/>
            <person name="Drula E."/>
            <person name="Ayuso-Fernandez I."/>
            <person name="Pacheco R."/>
            <person name="Padilla G."/>
            <person name="Ferreira P."/>
            <person name="Barriuso J."/>
            <person name="Kellner H."/>
            <person name="Castanera R."/>
            <person name="Alfaro M."/>
            <person name="Ramirez L."/>
            <person name="Pisabarro A.G."/>
            <person name="Kuo A."/>
            <person name="Tritt A."/>
            <person name="Lipzen A."/>
            <person name="He G."/>
            <person name="Yan M."/>
            <person name="Ng V."/>
            <person name="Cullen D."/>
            <person name="Martin F."/>
            <person name="Rosso M.-N."/>
            <person name="Henrissat B."/>
            <person name="Hibbett D."/>
            <person name="Martinez A.T."/>
            <person name="Grigoriev I.V."/>
        </authorList>
    </citation>
    <scope>NUCLEOTIDE SEQUENCE</scope>
    <source>
        <strain evidence="1">MF-IS2</strain>
    </source>
</reference>
<sequence>GVEGVKGDAGGLALVCGSTVPRSVYCTRVPIMIRVPVHSSGSMFSRASDNK</sequence>
<organism evidence="1 2">
    <name type="scientific">Macrolepiota fuliginosa MF-IS2</name>
    <dbReference type="NCBI Taxonomy" id="1400762"/>
    <lineage>
        <taxon>Eukaryota</taxon>
        <taxon>Fungi</taxon>
        <taxon>Dikarya</taxon>
        <taxon>Basidiomycota</taxon>
        <taxon>Agaricomycotina</taxon>
        <taxon>Agaricomycetes</taxon>
        <taxon>Agaricomycetidae</taxon>
        <taxon>Agaricales</taxon>
        <taxon>Agaricineae</taxon>
        <taxon>Agaricaceae</taxon>
        <taxon>Macrolepiota</taxon>
    </lineage>
</organism>
<keyword evidence="2" id="KW-1185">Reference proteome</keyword>
<gene>
    <name evidence="1" type="ORF">P691DRAFT_809641</name>
</gene>
<proteinExistence type="predicted"/>
<comment type="caution">
    <text evidence="1">The sequence shown here is derived from an EMBL/GenBank/DDBJ whole genome shotgun (WGS) entry which is preliminary data.</text>
</comment>
<evidence type="ECO:0000313" key="2">
    <source>
        <dbReference type="Proteomes" id="UP000807342"/>
    </source>
</evidence>
<protein>
    <submittedName>
        <fullName evidence="1">Uncharacterized protein</fullName>
    </submittedName>
</protein>
<feature type="non-terminal residue" evidence="1">
    <location>
        <position position="1"/>
    </location>
</feature>
<evidence type="ECO:0000313" key="1">
    <source>
        <dbReference type="EMBL" id="KAF9442984.1"/>
    </source>
</evidence>
<accession>A0A9P5X1P7</accession>
<dbReference type="EMBL" id="MU151535">
    <property type="protein sequence ID" value="KAF9442984.1"/>
    <property type="molecule type" value="Genomic_DNA"/>
</dbReference>
<name>A0A9P5X1P7_9AGAR</name>
<dbReference type="AlphaFoldDB" id="A0A9P5X1P7"/>